<comment type="caution">
    <text evidence="4">The sequence shown here is derived from an EMBL/GenBank/DDBJ whole genome shotgun (WGS) entry which is preliminary data.</text>
</comment>
<keyword evidence="3" id="KW-0812">Transmembrane</keyword>
<keyword evidence="1" id="KW-0175">Coiled coil</keyword>
<dbReference type="PANTHER" id="PTHR32309">
    <property type="entry name" value="TYROSINE-PROTEIN KINASE"/>
    <property type="match status" value="1"/>
</dbReference>
<dbReference type="GO" id="GO:0005886">
    <property type="term" value="C:plasma membrane"/>
    <property type="evidence" value="ECO:0007669"/>
    <property type="project" value="TreeGrafter"/>
</dbReference>
<dbReference type="GO" id="GO:0004713">
    <property type="term" value="F:protein tyrosine kinase activity"/>
    <property type="evidence" value="ECO:0007669"/>
    <property type="project" value="TreeGrafter"/>
</dbReference>
<evidence type="ECO:0000313" key="5">
    <source>
        <dbReference type="Proteomes" id="UP000638981"/>
    </source>
</evidence>
<keyword evidence="5" id="KW-1185">Reference proteome</keyword>
<keyword evidence="3" id="KW-0472">Membrane</keyword>
<dbReference type="InterPro" id="IPR050445">
    <property type="entry name" value="Bact_polysacc_biosynth/exp"/>
</dbReference>
<feature type="coiled-coil region" evidence="1">
    <location>
        <begin position="274"/>
        <end position="360"/>
    </location>
</feature>
<name>A0A918WKR3_9RHOB</name>
<evidence type="ECO:0008006" key="6">
    <source>
        <dbReference type="Google" id="ProtNLM"/>
    </source>
</evidence>
<dbReference type="PANTHER" id="PTHR32309:SF13">
    <property type="entry name" value="FERRIC ENTEROBACTIN TRANSPORT PROTEIN FEPE"/>
    <property type="match status" value="1"/>
</dbReference>
<organism evidence="4 5">
    <name type="scientific">Neogemmobacter tilapiae</name>
    <dbReference type="NCBI Taxonomy" id="875041"/>
    <lineage>
        <taxon>Bacteria</taxon>
        <taxon>Pseudomonadati</taxon>
        <taxon>Pseudomonadota</taxon>
        <taxon>Alphaproteobacteria</taxon>
        <taxon>Rhodobacterales</taxon>
        <taxon>Paracoccaceae</taxon>
        <taxon>Neogemmobacter</taxon>
    </lineage>
</organism>
<evidence type="ECO:0000313" key="4">
    <source>
        <dbReference type="EMBL" id="GHC51840.1"/>
    </source>
</evidence>
<reference evidence="4" key="1">
    <citation type="journal article" date="2014" name="Int. J. Syst. Evol. Microbiol.">
        <title>Complete genome sequence of Corynebacterium casei LMG S-19264T (=DSM 44701T), isolated from a smear-ripened cheese.</title>
        <authorList>
            <consortium name="US DOE Joint Genome Institute (JGI-PGF)"/>
            <person name="Walter F."/>
            <person name="Albersmeier A."/>
            <person name="Kalinowski J."/>
            <person name="Ruckert C."/>
        </authorList>
    </citation>
    <scope>NUCLEOTIDE SEQUENCE</scope>
    <source>
        <strain evidence="4">KCTC 23310</strain>
    </source>
</reference>
<feature type="transmembrane region" description="Helical" evidence="3">
    <location>
        <begin position="433"/>
        <end position="456"/>
    </location>
</feature>
<sequence length="462" mass="51015">MNSEQADGPEPAEDKLDEPRKRRNGQQGRPGVGAASKAVPRLARAVGAAAVPAPPVGPIAPIRMADGSVANHPIGPARAEAASGVRPPAARATVKRRHRLTLYTFILVVVLPVAMLAGYLGSFAQDQYASESGFSVRKEEGATSVDMIGGLTQLTGSASTDAEILYDYIRSPDLVADIDRDLDLYGIYSRNYDKDPLFSLARDSTIEQKTDYWRRMVLVEYNEATGLIRLEVRAFTAEEAQKVGRAILEYSSQMINRLSDAAREDATRYAGAELEKAVETLKETRAAITEFRTRTQIIDPLEDIRRQSNLLNSLEVQLAEATIQLDSLRATVTVSRSPQIEQTELRISIIKKQIEEVRAKIGLGQDGDRADSGYAQKVAEYERLVVDREVSEERFRATTMLYNAAQAEADRKSRYLAAHVEPTLAEGALYPQALLLLLMTGGFLTLAWALLVLIYYSIRDRR</sequence>
<dbReference type="RefSeq" id="WP_229804584.1">
    <property type="nucleotide sequence ID" value="NZ_BMYJ01000003.1"/>
</dbReference>
<proteinExistence type="predicted"/>
<gene>
    <name evidence="4" type="ORF">GCM10007315_12850</name>
</gene>
<evidence type="ECO:0000256" key="2">
    <source>
        <dbReference type="SAM" id="MobiDB-lite"/>
    </source>
</evidence>
<dbReference type="EMBL" id="BMYJ01000003">
    <property type="protein sequence ID" value="GHC51840.1"/>
    <property type="molecule type" value="Genomic_DNA"/>
</dbReference>
<protein>
    <recommendedName>
        <fullName evidence="6">Sugar transporter</fullName>
    </recommendedName>
</protein>
<dbReference type="Proteomes" id="UP000638981">
    <property type="component" value="Unassembled WGS sequence"/>
</dbReference>
<evidence type="ECO:0000256" key="3">
    <source>
        <dbReference type="SAM" id="Phobius"/>
    </source>
</evidence>
<accession>A0A918WKR3</accession>
<keyword evidence="3" id="KW-1133">Transmembrane helix</keyword>
<dbReference type="AlphaFoldDB" id="A0A918WKR3"/>
<evidence type="ECO:0000256" key="1">
    <source>
        <dbReference type="SAM" id="Coils"/>
    </source>
</evidence>
<reference evidence="4" key="2">
    <citation type="submission" date="2020-09" db="EMBL/GenBank/DDBJ databases">
        <authorList>
            <person name="Sun Q."/>
            <person name="Kim S."/>
        </authorList>
    </citation>
    <scope>NUCLEOTIDE SEQUENCE</scope>
    <source>
        <strain evidence="4">KCTC 23310</strain>
    </source>
</reference>
<feature type="transmembrane region" description="Helical" evidence="3">
    <location>
        <begin position="100"/>
        <end position="120"/>
    </location>
</feature>
<feature type="region of interest" description="Disordered" evidence="2">
    <location>
        <begin position="1"/>
        <end position="38"/>
    </location>
</feature>